<dbReference type="InterPro" id="IPR036573">
    <property type="entry name" value="CBM_sf_5/12"/>
</dbReference>
<dbReference type="InterPro" id="IPR003343">
    <property type="entry name" value="Big_2"/>
</dbReference>
<dbReference type="InterPro" id="IPR008964">
    <property type="entry name" value="Invasin/intimin_cell_adhesion"/>
</dbReference>
<dbReference type="Gene3D" id="2.60.40.3080">
    <property type="match status" value="1"/>
</dbReference>
<feature type="domain" description="BIG2" evidence="3">
    <location>
        <begin position="141"/>
        <end position="219"/>
    </location>
</feature>
<dbReference type="OrthoDB" id="1467680at2"/>
<sequence length="378" mass="40328">MKTIKIKCLLAFLIIACYGYSSTKTSKLIKDFFPNSSLTIFQGRAVADVGITSIPSTMILGTPSARGKVTYEVIPSDATDKTVSITSSNTSVATVNKNGVIRAKSVGSTVIFVTTNDGGLEVRATIHVLAAPSTFQGRAVADVGITSIPSTMILGTPSARGKVTYEVIPSDATDKTVSITSSNSNVATVNQNGLIVAKSVGSTEISIITNDGGLEVRSTIYVLAGNSSGGGENCSASKWENNTTYKQKKVVSLNGKIWRWKPKKEGNCKPGNCKKWKDLGNCSARNSKTELNSTSLNFLSTAKVSPNPLSSGNDLNISLSEIKNVVNITIIDLNGRVVLDEKFKTNNIILNTTHFSKGLYLMRIENGSQFLTKKLLVL</sequence>
<dbReference type="Proteomes" id="UP000095713">
    <property type="component" value="Unassembled WGS sequence"/>
</dbReference>
<accession>A0A1E5TCT1</accession>
<dbReference type="STRING" id="1849968.A8C32_10620"/>
<evidence type="ECO:0000313" key="5">
    <source>
        <dbReference type="Proteomes" id="UP000095713"/>
    </source>
</evidence>
<reference evidence="4 5" key="1">
    <citation type="submission" date="2016-05" db="EMBL/GenBank/DDBJ databases">
        <title>Draft Genome Sequence of Algibacter sp. Strain SK-16 Isolated from the Surface Water of Aburatsubo Inlet.</title>
        <authorList>
            <person name="Wong S.-K."/>
            <person name="Yoshizawa S."/>
            <person name="Nakajima Y."/>
            <person name="Ogura Y."/>
            <person name="Tetsuya H."/>
            <person name="Hamasaki K."/>
        </authorList>
    </citation>
    <scope>NUCLEOTIDE SEQUENCE [LARGE SCALE GENOMIC DNA]</scope>
    <source>
        <strain evidence="4 5">SK-16</strain>
    </source>
</reference>
<evidence type="ECO:0000256" key="2">
    <source>
        <dbReference type="SAM" id="SignalP"/>
    </source>
</evidence>
<keyword evidence="5" id="KW-1185">Reference proteome</keyword>
<evidence type="ECO:0000256" key="1">
    <source>
        <dbReference type="ARBA" id="ARBA00022729"/>
    </source>
</evidence>
<dbReference type="GO" id="GO:0004553">
    <property type="term" value="F:hydrolase activity, hydrolyzing O-glycosyl compounds"/>
    <property type="evidence" value="ECO:0007669"/>
    <property type="project" value="InterPro"/>
</dbReference>
<dbReference type="InterPro" id="IPR026444">
    <property type="entry name" value="Secre_tail"/>
</dbReference>
<dbReference type="NCBIfam" id="TIGR04183">
    <property type="entry name" value="Por_Secre_tail"/>
    <property type="match status" value="1"/>
</dbReference>
<dbReference type="EMBL" id="MDJD01000007">
    <property type="protein sequence ID" value="OEK09176.1"/>
    <property type="molecule type" value="Genomic_DNA"/>
</dbReference>
<keyword evidence="1 2" id="KW-0732">Signal</keyword>
<dbReference type="Gene3D" id="2.60.40.1080">
    <property type="match status" value="2"/>
</dbReference>
<dbReference type="GO" id="GO:0005975">
    <property type="term" value="P:carbohydrate metabolic process"/>
    <property type="evidence" value="ECO:0007669"/>
    <property type="project" value="InterPro"/>
</dbReference>
<protein>
    <recommendedName>
        <fullName evidence="3">BIG2 domain-containing protein</fullName>
    </recommendedName>
</protein>
<feature type="signal peptide" evidence="2">
    <location>
        <begin position="1"/>
        <end position="23"/>
    </location>
</feature>
<dbReference type="AlphaFoldDB" id="A0A1E5TCT1"/>
<dbReference type="Pfam" id="PF02368">
    <property type="entry name" value="Big_2"/>
    <property type="match status" value="2"/>
</dbReference>
<dbReference type="Pfam" id="PF18962">
    <property type="entry name" value="Por_Secre_tail"/>
    <property type="match status" value="1"/>
</dbReference>
<name>A0A1E5TCT1_9FLAO</name>
<comment type="caution">
    <text evidence="4">The sequence shown here is derived from an EMBL/GenBank/DDBJ whole genome shotgun (WGS) entry which is preliminary data.</text>
</comment>
<dbReference type="SUPFAM" id="SSF51055">
    <property type="entry name" value="Carbohydrate binding domain"/>
    <property type="match status" value="1"/>
</dbReference>
<dbReference type="SMART" id="SM00635">
    <property type="entry name" value="BID_2"/>
    <property type="match status" value="2"/>
</dbReference>
<feature type="domain" description="BIG2" evidence="3">
    <location>
        <begin position="47"/>
        <end position="125"/>
    </location>
</feature>
<gene>
    <name evidence="4" type="ORF">A8C32_10620</name>
</gene>
<dbReference type="GO" id="GO:0005576">
    <property type="term" value="C:extracellular region"/>
    <property type="evidence" value="ECO:0007669"/>
    <property type="project" value="InterPro"/>
</dbReference>
<dbReference type="GO" id="GO:0030246">
    <property type="term" value="F:carbohydrate binding"/>
    <property type="evidence" value="ECO:0007669"/>
    <property type="project" value="InterPro"/>
</dbReference>
<proteinExistence type="predicted"/>
<evidence type="ECO:0000313" key="4">
    <source>
        <dbReference type="EMBL" id="OEK09176.1"/>
    </source>
</evidence>
<dbReference type="SUPFAM" id="SSF49373">
    <property type="entry name" value="Invasin/intimin cell-adhesion fragments"/>
    <property type="match status" value="2"/>
</dbReference>
<feature type="chain" id="PRO_5009186292" description="BIG2 domain-containing protein" evidence="2">
    <location>
        <begin position="24"/>
        <end position="378"/>
    </location>
</feature>
<evidence type="ECO:0000259" key="3">
    <source>
        <dbReference type="SMART" id="SM00635"/>
    </source>
</evidence>
<dbReference type="Gene3D" id="2.10.10.20">
    <property type="entry name" value="Carbohydrate-binding module superfamily 5/12"/>
    <property type="match status" value="1"/>
</dbReference>
<organism evidence="4 5">
    <name type="scientific">Flavivirga aquatica</name>
    <dbReference type="NCBI Taxonomy" id="1849968"/>
    <lineage>
        <taxon>Bacteria</taxon>
        <taxon>Pseudomonadati</taxon>
        <taxon>Bacteroidota</taxon>
        <taxon>Flavobacteriia</taxon>
        <taxon>Flavobacteriales</taxon>
        <taxon>Flavobacteriaceae</taxon>
        <taxon>Flavivirga</taxon>
    </lineage>
</organism>
<dbReference type="RefSeq" id="WP_069828613.1">
    <property type="nucleotide sequence ID" value="NZ_MDJD01000007.1"/>
</dbReference>